<evidence type="ECO:0000259" key="3">
    <source>
        <dbReference type="Pfam" id="PF00149"/>
    </source>
</evidence>
<dbReference type="InterPro" id="IPR018711">
    <property type="entry name" value="NAGPA"/>
</dbReference>
<accession>A0AA45L9P1</accession>
<gene>
    <name evidence="5" type="ORF">KCV87_07375</name>
</gene>
<feature type="signal peptide" evidence="2">
    <location>
        <begin position="1"/>
        <end position="19"/>
    </location>
</feature>
<dbReference type="AlphaFoldDB" id="A0AA45L9P1"/>
<keyword evidence="2" id="KW-0732">Signal</keyword>
<dbReference type="Pfam" id="PF00149">
    <property type="entry name" value="Metallophos"/>
    <property type="match status" value="1"/>
</dbReference>
<dbReference type="InterPro" id="IPR004843">
    <property type="entry name" value="Calcineurin-like_PHP"/>
</dbReference>
<dbReference type="PANTHER" id="PTHR40446">
    <property type="entry name" value="N-ACETYLGLUCOSAMINE-1-PHOSPHODIESTER ALPHA-N-ACETYLGLUCOSAMINIDASE"/>
    <property type="match status" value="1"/>
</dbReference>
<reference evidence="5" key="1">
    <citation type="submission" date="2021-04" db="EMBL/GenBank/DDBJ databases">
        <title>Genomic sequence of Actinosynnema pretiosum subsp. pretiosum ATCC 31280 (C-14919).</title>
        <authorList>
            <person name="Bai L."/>
            <person name="Wang X."/>
            <person name="Xiao Y."/>
        </authorList>
    </citation>
    <scope>NUCLEOTIDE SEQUENCE</scope>
    <source>
        <strain evidence="5">ATCC 31280</strain>
    </source>
</reference>
<name>A0AA45L9P1_9PSEU</name>
<feature type="region of interest" description="Disordered" evidence="1">
    <location>
        <begin position="36"/>
        <end position="56"/>
    </location>
</feature>
<feature type="region of interest" description="Disordered" evidence="1">
    <location>
        <begin position="370"/>
        <end position="403"/>
    </location>
</feature>
<dbReference type="EMBL" id="CP073249">
    <property type="protein sequence ID" value="QUF05886.1"/>
    <property type="molecule type" value="Genomic_DNA"/>
</dbReference>
<organism evidence="5 6">
    <name type="scientific">Actinosynnema pretiosum subsp. pretiosum</name>
    <dbReference type="NCBI Taxonomy" id="103721"/>
    <lineage>
        <taxon>Bacteria</taxon>
        <taxon>Bacillati</taxon>
        <taxon>Actinomycetota</taxon>
        <taxon>Actinomycetes</taxon>
        <taxon>Pseudonocardiales</taxon>
        <taxon>Pseudonocardiaceae</taxon>
        <taxon>Actinosynnema</taxon>
    </lineage>
</organism>
<dbReference type="GO" id="GO:0016798">
    <property type="term" value="F:hydrolase activity, acting on glycosyl bonds"/>
    <property type="evidence" value="ECO:0007669"/>
    <property type="project" value="UniProtKB-KW"/>
</dbReference>
<protein>
    <submittedName>
        <fullName evidence="5">Phosphodiester glycosidase family protein</fullName>
    </submittedName>
</protein>
<feature type="domain" description="Phosphodiester glycosidase" evidence="4">
    <location>
        <begin position="236"/>
        <end position="408"/>
    </location>
</feature>
<dbReference type="Proteomes" id="UP000677152">
    <property type="component" value="Chromosome"/>
</dbReference>
<keyword evidence="5" id="KW-0326">Glycosidase</keyword>
<dbReference type="PANTHER" id="PTHR40446:SF2">
    <property type="entry name" value="N-ACETYLGLUCOSAMINE-1-PHOSPHODIESTER ALPHA-N-ACETYLGLUCOSAMINIDASE"/>
    <property type="match status" value="1"/>
</dbReference>
<evidence type="ECO:0000256" key="2">
    <source>
        <dbReference type="SAM" id="SignalP"/>
    </source>
</evidence>
<keyword evidence="5" id="KW-0378">Hydrolase</keyword>
<feature type="compositionally biased region" description="Low complexity" evidence="1">
    <location>
        <begin position="47"/>
        <end position="56"/>
    </location>
</feature>
<feature type="chain" id="PRO_5041359120" evidence="2">
    <location>
        <begin position="20"/>
        <end position="1121"/>
    </location>
</feature>
<dbReference type="InterPro" id="IPR029052">
    <property type="entry name" value="Metallo-depent_PP-like"/>
</dbReference>
<evidence type="ECO:0000259" key="4">
    <source>
        <dbReference type="Pfam" id="PF09992"/>
    </source>
</evidence>
<dbReference type="Gene3D" id="3.60.21.10">
    <property type="match status" value="1"/>
</dbReference>
<proteinExistence type="predicted"/>
<dbReference type="SUPFAM" id="SSF56300">
    <property type="entry name" value="Metallo-dependent phosphatases"/>
    <property type="match status" value="1"/>
</dbReference>
<feature type="domain" description="Calcineurin-like phosphoesterase" evidence="3">
    <location>
        <begin position="783"/>
        <end position="947"/>
    </location>
</feature>
<dbReference type="Pfam" id="PF09992">
    <property type="entry name" value="NAGPA"/>
    <property type="match status" value="1"/>
</dbReference>
<evidence type="ECO:0000313" key="5">
    <source>
        <dbReference type="EMBL" id="QUF05886.1"/>
    </source>
</evidence>
<sequence length="1121" mass="117825">MLIRTLALALVLTTTPAQASPVGGQRAHPAHDEALPVSAPTRSQPQLALPDLPDLPDLATAASREHLETDRTARPVAPGVELTSFDWYRADGWVRGDALTVDLAGGTKVDYLDPGSVTAAAPLSEQADRTRAVAAVNGDFFDINNSDAPEGAAVRDGVPVKSASPGRERAVGIDAAGIGRVMEVLFSGTAALPGGDVTLNRLNSAELERDGVALFTPLWGEYTRSRSVRDAERVREVVVRNDVVTEVRDTIGADRVPEDGYVLLGREAGATALAVAPGDHLSVRYSTRAGDGGSAPRAAIGGNQVLLRDGEVVAPDDPSHPRTAVGFSADGRRMFLLTVDGRQSAHLLGLNLKDVAEALRDLGAHNALNLDGGGSSTLVAREPGGDTVHLENTPSDGGQRPVPNGLALYAPPGSGRLTGFRVTTATDPRTAPTAGAVPGGRPDRVFPGLTRKLVALGYDETYGPVADERPVWTSTNPFVGRAGGNGVFRAVAAGTTRVVARQNRIEGSQDLTVLGALERLSATSGRVSLPDVGAGTRVGIVGYDHSGFSAPVEPSDLTLSYDHSVLGVGEHEGALLVTARAPGATTIEVTVQGRTTRIPVTVGTEERLLAGFDDAARWAFGSARGSGSVSPTPDGHTGQGLTLRYDFTQSTGTRTAYANPPQALEVPGKPLALSAWVRAAGRGEWTAFTVVDAQGLTRSLYGPYLTWEGWQRLEVPVPGELSFPIKVTRFYTIEIAADRQYTGEVVVDDLTAVVPPDAEPPPREVVRDDVVVRDGTVDGSPWRFAVMSDAQFVARAPDSELVRAARRTLREIRAKRPDFVVINGDLVDEAAPEDLALAKRVLTEELGDAVPWFYVPGNHEVMGPGTIDNFRREFGATTRVFDHRRTRFVLLDTSLGTLRAGGYAQVVALRRALEEHGAVDSVVVLEHHPTRDPGPLRTSELSDRMEAALVERWLAGFRSSTGKPAAFVGAHAGLFAASRVDGVPYLVNGNSGKAPSGDTGAGGFTGWSLIGVGPGGIKAEVRAHVDALRLAAPHAIPVGGTGSVSAEVEQAGRRVPVTYPMSADWSGSIGLHVGGPDGVRPWHVARLDPDTGTLTGLRPGRVSVVVAVSEALTRADVVVTG</sequence>
<evidence type="ECO:0000313" key="6">
    <source>
        <dbReference type="Proteomes" id="UP000677152"/>
    </source>
</evidence>
<evidence type="ECO:0000256" key="1">
    <source>
        <dbReference type="SAM" id="MobiDB-lite"/>
    </source>
</evidence>